<keyword evidence="2 10" id="KW-0444">Lipid biosynthesis</keyword>
<dbReference type="InterPro" id="IPR002076">
    <property type="entry name" value="ELO_fam"/>
</dbReference>
<evidence type="ECO:0000313" key="12">
    <source>
        <dbReference type="Proteomes" id="UP000801492"/>
    </source>
</evidence>
<keyword evidence="9 10" id="KW-0275">Fatty acid biosynthesis</keyword>
<reference evidence="11" key="1">
    <citation type="submission" date="2019-08" db="EMBL/GenBank/DDBJ databases">
        <title>The genome of the North American firefly Photinus pyralis.</title>
        <authorList>
            <consortium name="Photinus pyralis genome working group"/>
            <person name="Fallon T.R."/>
            <person name="Sander Lower S.E."/>
            <person name="Weng J.-K."/>
        </authorList>
    </citation>
    <scope>NUCLEOTIDE SEQUENCE</scope>
    <source>
        <strain evidence="11">TRF0915ILg1</strain>
        <tissue evidence="11">Whole body</tissue>
    </source>
</reference>
<dbReference type="GO" id="GO:0009922">
    <property type="term" value="F:fatty acid elongase activity"/>
    <property type="evidence" value="ECO:0007669"/>
    <property type="project" value="UniProtKB-EC"/>
</dbReference>
<keyword evidence="4 10" id="KW-0812">Transmembrane</keyword>
<keyword evidence="12" id="KW-1185">Reference proteome</keyword>
<dbReference type="AlphaFoldDB" id="A0A8K0G7G5"/>
<dbReference type="GO" id="GO:0042761">
    <property type="term" value="P:very long-chain fatty acid biosynthetic process"/>
    <property type="evidence" value="ECO:0007669"/>
    <property type="project" value="TreeGrafter"/>
</dbReference>
<feature type="transmembrane region" description="Helical" evidence="10">
    <location>
        <begin position="30"/>
        <end position="51"/>
    </location>
</feature>
<dbReference type="GO" id="GO:0034626">
    <property type="term" value="P:fatty acid elongation, polyunsaturated fatty acid"/>
    <property type="evidence" value="ECO:0007669"/>
    <property type="project" value="TreeGrafter"/>
</dbReference>
<comment type="subcellular location">
    <subcellularLocation>
        <location evidence="1">Membrane</location>
        <topology evidence="1">Multi-pass membrane protein</topology>
    </subcellularLocation>
</comment>
<feature type="transmembrane region" description="Helical" evidence="10">
    <location>
        <begin position="111"/>
        <end position="131"/>
    </location>
</feature>
<comment type="catalytic activity">
    <reaction evidence="10">
        <text>a very-long-chain acyl-CoA + malonyl-CoA + H(+) = a very-long-chain 3-oxoacyl-CoA + CO2 + CoA</text>
        <dbReference type="Rhea" id="RHEA:32727"/>
        <dbReference type="ChEBI" id="CHEBI:15378"/>
        <dbReference type="ChEBI" id="CHEBI:16526"/>
        <dbReference type="ChEBI" id="CHEBI:57287"/>
        <dbReference type="ChEBI" id="CHEBI:57384"/>
        <dbReference type="ChEBI" id="CHEBI:90725"/>
        <dbReference type="ChEBI" id="CHEBI:90736"/>
        <dbReference type="EC" id="2.3.1.199"/>
    </reaction>
</comment>
<dbReference type="Proteomes" id="UP000801492">
    <property type="component" value="Unassembled WGS sequence"/>
</dbReference>
<keyword evidence="7 10" id="KW-0443">Lipid metabolism</keyword>
<evidence type="ECO:0000256" key="8">
    <source>
        <dbReference type="ARBA" id="ARBA00023136"/>
    </source>
</evidence>
<feature type="transmembrane region" description="Helical" evidence="10">
    <location>
        <begin position="231"/>
        <end position="251"/>
    </location>
</feature>
<feature type="transmembrane region" description="Helical" evidence="10">
    <location>
        <begin position="197"/>
        <end position="219"/>
    </location>
</feature>
<dbReference type="PANTHER" id="PTHR11157">
    <property type="entry name" value="FATTY ACID ACYL TRANSFERASE-RELATED"/>
    <property type="match status" value="1"/>
</dbReference>
<dbReference type="Pfam" id="PF01151">
    <property type="entry name" value="ELO"/>
    <property type="match status" value="1"/>
</dbReference>
<dbReference type="GO" id="GO:0005789">
    <property type="term" value="C:endoplasmic reticulum membrane"/>
    <property type="evidence" value="ECO:0007669"/>
    <property type="project" value="TreeGrafter"/>
</dbReference>
<evidence type="ECO:0000313" key="11">
    <source>
        <dbReference type="EMBL" id="KAF2894465.1"/>
    </source>
</evidence>
<evidence type="ECO:0000256" key="2">
    <source>
        <dbReference type="ARBA" id="ARBA00022516"/>
    </source>
</evidence>
<dbReference type="GO" id="GO:0034625">
    <property type="term" value="P:fatty acid elongation, monounsaturated fatty acid"/>
    <property type="evidence" value="ECO:0007669"/>
    <property type="project" value="TreeGrafter"/>
</dbReference>
<evidence type="ECO:0000256" key="6">
    <source>
        <dbReference type="ARBA" id="ARBA00022989"/>
    </source>
</evidence>
<evidence type="ECO:0000256" key="9">
    <source>
        <dbReference type="ARBA" id="ARBA00023160"/>
    </source>
</evidence>
<feature type="transmembrane region" description="Helical" evidence="10">
    <location>
        <begin position="63"/>
        <end position="86"/>
    </location>
</feature>
<evidence type="ECO:0000256" key="5">
    <source>
        <dbReference type="ARBA" id="ARBA00022832"/>
    </source>
</evidence>
<protein>
    <recommendedName>
        <fullName evidence="10">Elongation of very long chain fatty acids protein</fullName>
        <ecNumber evidence="10">2.3.1.199</ecNumber>
    </recommendedName>
    <alternativeName>
        <fullName evidence="10">Very-long-chain 3-oxoacyl-CoA synthase</fullName>
    </alternativeName>
</protein>
<evidence type="ECO:0000256" key="7">
    <source>
        <dbReference type="ARBA" id="ARBA00023098"/>
    </source>
</evidence>
<evidence type="ECO:0000256" key="3">
    <source>
        <dbReference type="ARBA" id="ARBA00022679"/>
    </source>
</evidence>
<feature type="transmembrane region" description="Helical" evidence="10">
    <location>
        <begin position="163"/>
        <end position="185"/>
    </location>
</feature>
<dbReference type="GO" id="GO:0019367">
    <property type="term" value="P:fatty acid elongation, saturated fatty acid"/>
    <property type="evidence" value="ECO:0007669"/>
    <property type="project" value="TreeGrafter"/>
</dbReference>
<dbReference type="GO" id="GO:0030148">
    <property type="term" value="P:sphingolipid biosynthetic process"/>
    <property type="evidence" value="ECO:0007669"/>
    <property type="project" value="TreeGrafter"/>
</dbReference>
<proteinExistence type="inferred from homology"/>
<keyword evidence="5 10" id="KW-0276">Fatty acid metabolism</keyword>
<name>A0A8K0G7G5_IGNLU</name>
<dbReference type="PANTHER" id="PTHR11157:SF113">
    <property type="entry name" value="ELONGATION OF VERY LONG CHAIN FATTY ACIDS PROTEIN"/>
    <property type="match status" value="1"/>
</dbReference>
<dbReference type="EC" id="2.3.1.199" evidence="10"/>
<sequence length="261" mass="30865">MEKITEYHHFLFNKKGDERVYDWPLMSSPWITIGIIVLYLFMIYKFLPSFMSKRKPYSLKELIIIYNAVQIVVNAVIAYSVTSYAWNGNYTLRCQLIDHSNTGPALKMAEWYWWCLLVKIFDLLETIFFTLRKKFRQISVFHVCHHSTTILTMWCLTKYVPGGMSFLCLSLNTAIHTIMYTYYLLSSLGPNIQKKMMFFKPIVTLMQMAHLFILTIYVVQPLFPGCKYSRALPLSVFPATVMNLTFFYNFFKHTYIKKKNN</sequence>
<comment type="similarity">
    <text evidence="10">Belongs to the ELO family.</text>
</comment>
<dbReference type="EMBL" id="VTPC01006960">
    <property type="protein sequence ID" value="KAF2894465.1"/>
    <property type="molecule type" value="Genomic_DNA"/>
</dbReference>
<evidence type="ECO:0000256" key="10">
    <source>
        <dbReference type="RuleBase" id="RU361115"/>
    </source>
</evidence>
<keyword evidence="3 10" id="KW-0808">Transferase</keyword>
<evidence type="ECO:0000256" key="4">
    <source>
        <dbReference type="ARBA" id="ARBA00022692"/>
    </source>
</evidence>
<comment type="caution">
    <text evidence="11">The sequence shown here is derived from an EMBL/GenBank/DDBJ whole genome shotgun (WGS) entry which is preliminary data.</text>
</comment>
<keyword evidence="8 10" id="KW-0472">Membrane</keyword>
<accession>A0A8K0G7G5</accession>
<dbReference type="OrthoDB" id="434092at2759"/>
<gene>
    <name evidence="11" type="ORF">ILUMI_11709</name>
</gene>
<feature type="transmembrane region" description="Helical" evidence="10">
    <location>
        <begin position="138"/>
        <end position="157"/>
    </location>
</feature>
<evidence type="ECO:0000256" key="1">
    <source>
        <dbReference type="ARBA" id="ARBA00004141"/>
    </source>
</evidence>
<keyword evidence="6 10" id="KW-1133">Transmembrane helix</keyword>
<organism evidence="11 12">
    <name type="scientific">Ignelater luminosus</name>
    <name type="common">Cucubano</name>
    <name type="synonym">Pyrophorus luminosus</name>
    <dbReference type="NCBI Taxonomy" id="2038154"/>
    <lineage>
        <taxon>Eukaryota</taxon>
        <taxon>Metazoa</taxon>
        <taxon>Ecdysozoa</taxon>
        <taxon>Arthropoda</taxon>
        <taxon>Hexapoda</taxon>
        <taxon>Insecta</taxon>
        <taxon>Pterygota</taxon>
        <taxon>Neoptera</taxon>
        <taxon>Endopterygota</taxon>
        <taxon>Coleoptera</taxon>
        <taxon>Polyphaga</taxon>
        <taxon>Elateriformia</taxon>
        <taxon>Elateroidea</taxon>
        <taxon>Elateridae</taxon>
        <taxon>Agrypninae</taxon>
        <taxon>Pyrophorini</taxon>
        <taxon>Ignelater</taxon>
    </lineage>
</organism>